<dbReference type="EMBL" id="CAXIPU020000556">
    <property type="protein sequence ID" value="CAL1672418.1"/>
    <property type="molecule type" value="Genomic_DNA"/>
</dbReference>
<dbReference type="AlphaFoldDB" id="A0AAV2MYF5"/>
<feature type="region of interest" description="Disordered" evidence="1">
    <location>
        <begin position="1"/>
        <end position="49"/>
    </location>
</feature>
<name>A0AAV2MYF5_9HYME</name>
<evidence type="ECO:0000313" key="2">
    <source>
        <dbReference type="EMBL" id="CAL1672418.1"/>
    </source>
</evidence>
<organism evidence="2 3">
    <name type="scientific">Lasius platythorax</name>
    <dbReference type="NCBI Taxonomy" id="488582"/>
    <lineage>
        <taxon>Eukaryota</taxon>
        <taxon>Metazoa</taxon>
        <taxon>Ecdysozoa</taxon>
        <taxon>Arthropoda</taxon>
        <taxon>Hexapoda</taxon>
        <taxon>Insecta</taxon>
        <taxon>Pterygota</taxon>
        <taxon>Neoptera</taxon>
        <taxon>Endopterygota</taxon>
        <taxon>Hymenoptera</taxon>
        <taxon>Apocrita</taxon>
        <taxon>Aculeata</taxon>
        <taxon>Formicoidea</taxon>
        <taxon>Formicidae</taxon>
        <taxon>Formicinae</taxon>
        <taxon>Lasius</taxon>
        <taxon>Lasius</taxon>
    </lineage>
</organism>
<comment type="caution">
    <text evidence="2">The sequence shown here is derived from an EMBL/GenBank/DDBJ whole genome shotgun (WGS) entry which is preliminary data.</text>
</comment>
<dbReference type="Proteomes" id="UP001497644">
    <property type="component" value="Unassembled WGS sequence"/>
</dbReference>
<proteinExistence type="predicted"/>
<accession>A0AAV2MYF5</accession>
<feature type="compositionally biased region" description="Basic and acidic residues" evidence="1">
    <location>
        <begin position="11"/>
        <end position="20"/>
    </location>
</feature>
<gene>
    <name evidence="2" type="ORF">LPLAT_LOCUS7084</name>
</gene>
<feature type="region of interest" description="Disordered" evidence="1">
    <location>
        <begin position="119"/>
        <end position="140"/>
    </location>
</feature>
<protein>
    <submittedName>
        <fullName evidence="2">Uncharacterized protein</fullName>
    </submittedName>
</protein>
<evidence type="ECO:0000313" key="3">
    <source>
        <dbReference type="Proteomes" id="UP001497644"/>
    </source>
</evidence>
<sequence>MYGQGGRKGGGGREEQRKDFFSSSSSSSSSDRPRSNKYHFTRKSEEKVREAEAALRNITSQVEDAKRCVEGLRLQIQQQTLHDPPQRLADLNSALQRAEGNLINLLCKQTGAEQRMHQVKREKELESPDELFASDSSIDF</sequence>
<evidence type="ECO:0000256" key="1">
    <source>
        <dbReference type="SAM" id="MobiDB-lite"/>
    </source>
</evidence>
<keyword evidence="3" id="KW-1185">Reference proteome</keyword>
<reference evidence="2" key="1">
    <citation type="submission" date="2024-04" db="EMBL/GenBank/DDBJ databases">
        <authorList>
            <consortium name="Molecular Ecology Group"/>
        </authorList>
    </citation>
    <scope>NUCLEOTIDE SEQUENCE</scope>
</reference>